<dbReference type="Pfam" id="PF13761">
    <property type="entry name" value="DUF4166"/>
    <property type="match status" value="1"/>
</dbReference>
<accession>A0ABQ5XQT5</accession>
<gene>
    <name evidence="2" type="ORF">GCM10007901_18290</name>
</gene>
<comment type="caution">
    <text evidence="2">The sequence shown here is derived from an EMBL/GenBank/DDBJ whole genome shotgun (WGS) entry which is preliminary data.</text>
</comment>
<dbReference type="Proteomes" id="UP001156670">
    <property type="component" value="Unassembled WGS sequence"/>
</dbReference>
<dbReference type="EMBL" id="BSOB01000016">
    <property type="protein sequence ID" value="GLQ92878.1"/>
    <property type="molecule type" value="Genomic_DNA"/>
</dbReference>
<name>A0ABQ5XQT5_9GAMM</name>
<reference evidence="3" key="1">
    <citation type="journal article" date="2019" name="Int. J. Syst. Evol. Microbiol.">
        <title>The Global Catalogue of Microorganisms (GCM) 10K type strain sequencing project: providing services to taxonomists for standard genome sequencing and annotation.</title>
        <authorList>
            <consortium name="The Broad Institute Genomics Platform"/>
            <consortium name="The Broad Institute Genome Sequencing Center for Infectious Disease"/>
            <person name="Wu L."/>
            <person name="Ma J."/>
        </authorList>
    </citation>
    <scope>NUCLEOTIDE SEQUENCE [LARGE SCALE GENOMIC DNA]</scope>
    <source>
        <strain evidence="3">NBRC 111980</strain>
    </source>
</reference>
<keyword evidence="3" id="KW-1185">Reference proteome</keyword>
<sequence length="182" mass="20380">MDTAEALFPSLLGEPAWRSLPESVRRMHGFSTRVVARGKADVEGDSNFLLKTLRRVLGLPSPGPGQSLEICIERQGVSETWTRRFALGHMQSTLRRDATSTYLLERLGPVTLCFSLRPDAHGVEWCLHGAKVFGIHVPRGWLGTVLSHSGERDGRYAFAIDTRLPWIGRLVAYRGWLEIVDE</sequence>
<protein>
    <recommendedName>
        <fullName evidence="1">DUF4166 domain-containing protein</fullName>
    </recommendedName>
</protein>
<dbReference type="RefSeq" id="WP_284320612.1">
    <property type="nucleotide sequence ID" value="NZ_BSOB01000016.1"/>
</dbReference>
<proteinExistence type="predicted"/>
<evidence type="ECO:0000313" key="2">
    <source>
        <dbReference type="EMBL" id="GLQ92878.1"/>
    </source>
</evidence>
<organism evidence="2 3">
    <name type="scientific">Dyella acidisoli</name>
    <dbReference type="NCBI Taxonomy" id="1867834"/>
    <lineage>
        <taxon>Bacteria</taxon>
        <taxon>Pseudomonadati</taxon>
        <taxon>Pseudomonadota</taxon>
        <taxon>Gammaproteobacteria</taxon>
        <taxon>Lysobacterales</taxon>
        <taxon>Rhodanobacteraceae</taxon>
        <taxon>Dyella</taxon>
    </lineage>
</organism>
<evidence type="ECO:0000313" key="3">
    <source>
        <dbReference type="Proteomes" id="UP001156670"/>
    </source>
</evidence>
<dbReference type="InterPro" id="IPR025311">
    <property type="entry name" value="DUF4166"/>
</dbReference>
<evidence type="ECO:0000259" key="1">
    <source>
        <dbReference type="Pfam" id="PF13761"/>
    </source>
</evidence>
<feature type="domain" description="DUF4166" evidence="1">
    <location>
        <begin position="20"/>
        <end position="177"/>
    </location>
</feature>